<dbReference type="EMBL" id="UINC01018447">
    <property type="protein sequence ID" value="SVA77493.1"/>
    <property type="molecule type" value="Genomic_DNA"/>
</dbReference>
<proteinExistence type="predicted"/>
<dbReference type="AlphaFoldDB" id="A0A381YLV9"/>
<reference evidence="1" key="1">
    <citation type="submission" date="2018-05" db="EMBL/GenBank/DDBJ databases">
        <authorList>
            <person name="Lanie J.A."/>
            <person name="Ng W.-L."/>
            <person name="Kazmierczak K.M."/>
            <person name="Andrzejewski T.M."/>
            <person name="Davidsen T.M."/>
            <person name="Wayne K.J."/>
            <person name="Tettelin H."/>
            <person name="Glass J.I."/>
            <person name="Rusch D."/>
            <person name="Podicherti R."/>
            <person name="Tsui H.-C.T."/>
            <person name="Winkler M.E."/>
        </authorList>
    </citation>
    <scope>NUCLEOTIDE SEQUENCE</scope>
</reference>
<sequence>MSEESHYYESDEEFGEIVSSVLLKLVREGDVEQLIGEDGEFYFQLTKQGKETMKLLQARLRENKHEEEEL</sequence>
<gene>
    <name evidence="1" type="ORF">METZ01_LOCUS130347</name>
</gene>
<name>A0A381YLV9_9ZZZZ</name>
<organism evidence="1">
    <name type="scientific">marine metagenome</name>
    <dbReference type="NCBI Taxonomy" id="408172"/>
    <lineage>
        <taxon>unclassified sequences</taxon>
        <taxon>metagenomes</taxon>
        <taxon>ecological metagenomes</taxon>
    </lineage>
</organism>
<protein>
    <submittedName>
        <fullName evidence="1">Uncharacterized protein</fullName>
    </submittedName>
</protein>
<evidence type="ECO:0000313" key="1">
    <source>
        <dbReference type="EMBL" id="SVA77493.1"/>
    </source>
</evidence>
<accession>A0A381YLV9</accession>